<dbReference type="AlphaFoldDB" id="A0A0D3GS04"/>
<dbReference type="PaxDb" id="65489-OBART07G17410.1"/>
<reference evidence="1" key="2">
    <citation type="submission" date="2015-03" db="UniProtKB">
        <authorList>
            <consortium name="EnsemblPlants"/>
        </authorList>
    </citation>
    <scope>IDENTIFICATION</scope>
</reference>
<dbReference type="Gramene" id="OBART07G17410.1">
    <property type="protein sequence ID" value="OBART07G17410.1"/>
    <property type="gene ID" value="OBART07G17410"/>
</dbReference>
<dbReference type="EnsemblPlants" id="OBART07G17410.1">
    <property type="protein sequence ID" value="OBART07G17410.1"/>
    <property type="gene ID" value="OBART07G17410"/>
</dbReference>
<keyword evidence="2" id="KW-1185">Reference proteome</keyword>
<accession>A0A0D3GS04</accession>
<sequence length="134" mass="14151">MARPEVETAVQLRAVDPVPLWPDLASQPADPTGAVGGATEVKRGANGAMRVPRSAWVGAAAATAPDPALPRAPAWRCLGWHVGGRRGWRPVRGGVGRTHSHGPMAGGVRWWRCCTRRKPAVVTGLSAVVAGRQW</sequence>
<evidence type="ECO:0000313" key="2">
    <source>
        <dbReference type="Proteomes" id="UP000026960"/>
    </source>
</evidence>
<dbReference type="HOGENOM" id="CLU_1899396_0_0_1"/>
<organism evidence="1">
    <name type="scientific">Oryza barthii</name>
    <dbReference type="NCBI Taxonomy" id="65489"/>
    <lineage>
        <taxon>Eukaryota</taxon>
        <taxon>Viridiplantae</taxon>
        <taxon>Streptophyta</taxon>
        <taxon>Embryophyta</taxon>
        <taxon>Tracheophyta</taxon>
        <taxon>Spermatophyta</taxon>
        <taxon>Magnoliopsida</taxon>
        <taxon>Liliopsida</taxon>
        <taxon>Poales</taxon>
        <taxon>Poaceae</taxon>
        <taxon>BOP clade</taxon>
        <taxon>Oryzoideae</taxon>
        <taxon>Oryzeae</taxon>
        <taxon>Oryzinae</taxon>
        <taxon>Oryza</taxon>
    </lineage>
</organism>
<protein>
    <submittedName>
        <fullName evidence="1">Uncharacterized protein</fullName>
    </submittedName>
</protein>
<reference evidence="1" key="1">
    <citation type="journal article" date="2009" name="Rice">
        <title>De Novo Next Generation Sequencing of Plant Genomes.</title>
        <authorList>
            <person name="Rounsley S."/>
            <person name="Marri P.R."/>
            <person name="Yu Y."/>
            <person name="He R."/>
            <person name="Sisneros N."/>
            <person name="Goicoechea J.L."/>
            <person name="Lee S.J."/>
            <person name="Angelova A."/>
            <person name="Kudrna D."/>
            <person name="Luo M."/>
            <person name="Affourtit J."/>
            <person name="Desany B."/>
            <person name="Knight J."/>
            <person name="Niazi F."/>
            <person name="Egholm M."/>
            <person name="Wing R.A."/>
        </authorList>
    </citation>
    <scope>NUCLEOTIDE SEQUENCE [LARGE SCALE GENOMIC DNA]</scope>
    <source>
        <strain evidence="1">cv. IRGC 105608</strain>
    </source>
</reference>
<evidence type="ECO:0000313" key="1">
    <source>
        <dbReference type="EnsemblPlants" id="OBART07G17410.1"/>
    </source>
</evidence>
<proteinExistence type="predicted"/>
<name>A0A0D3GS04_9ORYZ</name>
<dbReference type="Proteomes" id="UP000026960">
    <property type="component" value="Chromosome 7"/>
</dbReference>